<evidence type="ECO:0000256" key="3">
    <source>
        <dbReference type="ARBA" id="ARBA00023242"/>
    </source>
</evidence>
<feature type="compositionally biased region" description="Acidic residues" evidence="5">
    <location>
        <begin position="16"/>
        <end position="25"/>
    </location>
</feature>
<evidence type="ECO:0000256" key="2">
    <source>
        <dbReference type="ARBA" id="ARBA00023163"/>
    </source>
</evidence>
<comment type="caution">
    <text evidence="6">The sequence shown here is derived from an EMBL/GenBank/DDBJ whole genome shotgun (WGS) entry which is preliminary data.</text>
</comment>
<sequence length="713" mass="80691">MCDLNDTTKSFLKDSIEEDSEDNSDDNLKIVIDSPIPRKKALPLGLVRAKAKELLSSVPIPPVPWATPKQTSEVQVLFSEDLQRRCSGDEYIPVEEEVDKAVKVTRKELNDLVAELFDYAQDCLTNDEIETEKNEMSNYDQTAMNNSEIVESGEPSNKSQDKTDSLTLNLKFLCENKSRSMFYTINLTQALELVKYWEDLLASNTEEVKQMKFHIKKTMAESIDIPTFPHLIMDTISKSKVFLYPSLLPKLPFKSPRIFPKHKVSYTDAEDHLIALGLEQFIPLNALSTISVPVVDILKPQLYNTSVSIEIPILPKGLITSTPICSLNQRQNVRRPSGKKLLRSNEKGVKNKVDPITKFVECLSRPSQVSRLLSIYPVMKDLNSSKSQEEKENRVEILRTHKSSVSNIMLPSMPSIGTSVKNQSQNEVSSSSSSNTGRNQDKDITSTNNMCSSTKAESRKNTYLDFSTISSTSFQQPDTSTEVEFCNPTDSFQTITTICSANASASTSFKNLPSSTSSQGEEQPNTSINKAPNRMKQATSRENLEKVSGIKPPVRKEPSGAEKKLFALAYYDKMRETLEMEDYHKIMQILNDHEEGDAVDLYKKVEKVLSPKYQELADEFLLFLREKEAAAVGQLVPWIRMNNRSKFLRKLEIYFKDQPVQLRKIYKCLTELSQTVDVSMEKIKSTLLPMFRGNAVLSDLFLQNFLDEEPPPR</sequence>
<dbReference type="PANTHER" id="PTHR16088">
    <property type="entry name" value="YY1 ASSOCIATED PROTEIN-RELATED"/>
    <property type="match status" value="1"/>
</dbReference>
<name>A0AAV8Y1D2_9CUCU</name>
<dbReference type="GO" id="GO:0003712">
    <property type="term" value="F:transcription coregulator activity"/>
    <property type="evidence" value="ECO:0007669"/>
    <property type="project" value="TreeGrafter"/>
</dbReference>
<dbReference type="Proteomes" id="UP001162156">
    <property type="component" value="Unassembled WGS sequence"/>
</dbReference>
<evidence type="ECO:0000313" key="6">
    <source>
        <dbReference type="EMBL" id="KAJ8945210.1"/>
    </source>
</evidence>
<protein>
    <recommendedName>
        <fullName evidence="8">GON-4-like protein</fullName>
    </recommendedName>
</protein>
<evidence type="ECO:0000256" key="4">
    <source>
        <dbReference type="PROSITE-ProRule" id="PRU00810"/>
    </source>
</evidence>
<dbReference type="InterPro" id="IPR052435">
    <property type="entry name" value="YY1-Transcr_Regul"/>
</dbReference>
<feature type="compositionally biased region" description="Polar residues" evidence="5">
    <location>
        <begin position="506"/>
        <end position="541"/>
    </location>
</feature>
<evidence type="ECO:0000313" key="7">
    <source>
        <dbReference type="Proteomes" id="UP001162156"/>
    </source>
</evidence>
<keyword evidence="2" id="KW-0804">Transcription</keyword>
<keyword evidence="7" id="KW-1185">Reference proteome</keyword>
<accession>A0AAV8Y1D2</accession>
<keyword evidence="3 4" id="KW-0539">Nucleus</keyword>
<dbReference type="GO" id="GO:0006355">
    <property type="term" value="P:regulation of DNA-templated transcription"/>
    <property type="evidence" value="ECO:0007669"/>
    <property type="project" value="InterPro"/>
</dbReference>
<dbReference type="PANTHER" id="PTHR16088:SF3">
    <property type="entry name" value="GON-4-LIKE PROTEIN"/>
    <property type="match status" value="1"/>
</dbReference>
<comment type="subcellular location">
    <subcellularLocation>
        <location evidence="4">Nucleus</location>
    </subcellularLocation>
</comment>
<organism evidence="6 7">
    <name type="scientific">Rhamnusium bicolor</name>
    <dbReference type="NCBI Taxonomy" id="1586634"/>
    <lineage>
        <taxon>Eukaryota</taxon>
        <taxon>Metazoa</taxon>
        <taxon>Ecdysozoa</taxon>
        <taxon>Arthropoda</taxon>
        <taxon>Hexapoda</taxon>
        <taxon>Insecta</taxon>
        <taxon>Pterygota</taxon>
        <taxon>Neoptera</taxon>
        <taxon>Endopterygota</taxon>
        <taxon>Coleoptera</taxon>
        <taxon>Polyphaga</taxon>
        <taxon>Cucujiformia</taxon>
        <taxon>Chrysomeloidea</taxon>
        <taxon>Cerambycidae</taxon>
        <taxon>Lepturinae</taxon>
        <taxon>Rhagiini</taxon>
        <taxon>Rhamnusium</taxon>
    </lineage>
</organism>
<dbReference type="GO" id="GO:0005634">
    <property type="term" value="C:nucleus"/>
    <property type="evidence" value="ECO:0007669"/>
    <property type="project" value="UniProtKB-SubCell"/>
</dbReference>
<evidence type="ECO:0000256" key="5">
    <source>
        <dbReference type="SAM" id="MobiDB-lite"/>
    </source>
</evidence>
<dbReference type="PROSITE" id="PS51477">
    <property type="entry name" value="PAH"/>
    <property type="match status" value="1"/>
</dbReference>
<proteinExistence type="predicted"/>
<dbReference type="AlphaFoldDB" id="A0AAV8Y1D2"/>
<keyword evidence="1" id="KW-0805">Transcription regulation</keyword>
<feature type="compositionally biased region" description="Low complexity" evidence="5">
    <location>
        <begin position="419"/>
        <end position="435"/>
    </location>
</feature>
<feature type="region of interest" description="Disordered" evidence="5">
    <location>
        <begin position="506"/>
        <end position="557"/>
    </location>
</feature>
<gene>
    <name evidence="6" type="ORF">NQ314_009279</name>
</gene>
<evidence type="ECO:0008006" key="8">
    <source>
        <dbReference type="Google" id="ProtNLM"/>
    </source>
</evidence>
<feature type="compositionally biased region" description="Polar residues" evidence="5">
    <location>
        <begin position="1"/>
        <end position="10"/>
    </location>
</feature>
<feature type="region of interest" description="Disordered" evidence="5">
    <location>
        <begin position="406"/>
        <end position="457"/>
    </location>
</feature>
<dbReference type="EMBL" id="JANEYF010002532">
    <property type="protein sequence ID" value="KAJ8945210.1"/>
    <property type="molecule type" value="Genomic_DNA"/>
</dbReference>
<reference evidence="6" key="1">
    <citation type="journal article" date="2023" name="Insect Mol. Biol.">
        <title>Genome sequencing provides insights into the evolution of gene families encoding plant cell wall-degrading enzymes in longhorned beetles.</title>
        <authorList>
            <person name="Shin N.R."/>
            <person name="Okamura Y."/>
            <person name="Kirsch R."/>
            <person name="Pauchet Y."/>
        </authorList>
    </citation>
    <scope>NUCLEOTIDE SEQUENCE</scope>
    <source>
        <strain evidence="6">RBIC_L_NR</strain>
    </source>
</reference>
<dbReference type="InterPro" id="IPR003822">
    <property type="entry name" value="PAH"/>
</dbReference>
<feature type="compositionally biased region" description="Polar residues" evidence="5">
    <location>
        <begin position="445"/>
        <end position="455"/>
    </location>
</feature>
<feature type="region of interest" description="Disordered" evidence="5">
    <location>
        <begin position="1"/>
        <end position="26"/>
    </location>
</feature>
<evidence type="ECO:0000256" key="1">
    <source>
        <dbReference type="ARBA" id="ARBA00023015"/>
    </source>
</evidence>